<dbReference type="InterPro" id="IPR034804">
    <property type="entry name" value="SQR/QFR_C/D"/>
</dbReference>
<keyword evidence="1" id="KW-0812">Transmembrane</keyword>
<keyword evidence="1" id="KW-1133">Transmembrane helix</keyword>
<evidence type="ECO:0000256" key="1">
    <source>
        <dbReference type="SAM" id="Phobius"/>
    </source>
</evidence>
<accession>A0A6J6JXV2</accession>
<dbReference type="NCBIfam" id="TIGR02046">
    <property type="entry name" value="sdhC_b558_fam"/>
    <property type="match status" value="1"/>
</dbReference>
<feature type="transmembrane region" description="Helical" evidence="1">
    <location>
        <begin position="38"/>
        <end position="56"/>
    </location>
</feature>
<organism evidence="2">
    <name type="scientific">freshwater metagenome</name>
    <dbReference type="NCBI Taxonomy" id="449393"/>
    <lineage>
        <taxon>unclassified sequences</taxon>
        <taxon>metagenomes</taxon>
        <taxon>ecological metagenomes</taxon>
    </lineage>
</organism>
<dbReference type="AlphaFoldDB" id="A0A6J6JXV2"/>
<dbReference type="InterPro" id="IPR011138">
    <property type="entry name" value="Cytochrome_b-558"/>
</dbReference>
<proteinExistence type="predicted"/>
<evidence type="ECO:0000313" key="2">
    <source>
        <dbReference type="EMBL" id="CAB4641115.1"/>
    </source>
</evidence>
<feature type="transmembrane region" description="Helical" evidence="1">
    <location>
        <begin position="238"/>
        <end position="258"/>
    </location>
</feature>
<gene>
    <name evidence="2" type="ORF">UFOPK2086_01000</name>
</gene>
<keyword evidence="1" id="KW-0472">Membrane</keyword>
<dbReference type="GO" id="GO:0016020">
    <property type="term" value="C:membrane"/>
    <property type="evidence" value="ECO:0007669"/>
    <property type="project" value="InterPro"/>
</dbReference>
<feature type="transmembrane region" description="Helical" evidence="1">
    <location>
        <begin position="195"/>
        <end position="217"/>
    </location>
</feature>
<dbReference type="CDD" id="cd03498">
    <property type="entry name" value="SQR_TypeB_2_TM"/>
    <property type="match status" value="1"/>
</dbReference>
<feature type="transmembrane region" description="Helical" evidence="1">
    <location>
        <begin position="87"/>
        <end position="108"/>
    </location>
</feature>
<dbReference type="SUPFAM" id="SSF81343">
    <property type="entry name" value="Fumarate reductase respiratory complex transmembrane subunits"/>
    <property type="match status" value="1"/>
</dbReference>
<feature type="transmembrane region" description="Helical" evidence="1">
    <location>
        <begin position="140"/>
        <end position="161"/>
    </location>
</feature>
<name>A0A6J6JXV2_9ZZZZ</name>
<sequence length="259" mass="28912">MAQVVTSQRGPVTGTATRSKKRRPFLIDLYSTAVGKKYVMGATGIGMMGFVLFHMIGNLKMYFGAADLDHYAHWLQTLLYPIAPKGYVLWILRGGLITMLLLHLHAAYSLTMLNRKARPVKYQSARDYQIANFASRTMRLSGLVILAFLIWHLLDLTFGVVNSETGKMVVHEGDTESVKAVYDSIIYSFQRTPVALFYVVANVLLGLHLFHGAWSIFQSFGWNNPRFNKWRRAFATGFAAVVVIGNVSFPIAVMAGIVA</sequence>
<dbReference type="EMBL" id="CAEZVQ010000149">
    <property type="protein sequence ID" value="CAB4641115.1"/>
    <property type="molecule type" value="Genomic_DNA"/>
</dbReference>
<protein>
    <submittedName>
        <fullName evidence="2">Unannotated protein</fullName>
    </submittedName>
</protein>
<reference evidence="2" key="1">
    <citation type="submission" date="2020-05" db="EMBL/GenBank/DDBJ databases">
        <authorList>
            <person name="Chiriac C."/>
            <person name="Salcher M."/>
            <person name="Ghai R."/>
            <person name="Kavagutti S V."/>
        </authorList>
    </citation>
    <scope>NUCLEOTIDE SEQUENCE</scope>
</reference>
<dbReference type="Gene3D" id="1.20.1300.10">
    <property type="entry name" value="Fumarate reductase/succinate dehydrogenase, transmembrane subunit"/>
    <property type="match status" value="1"/>
</dbReference>